<accession>A0A0F5JTV7</accession>
<proteinExistence type="predicted"/>
<dbReference type="Gene3D" id="1.10.260.40">
    <property type="entry name" value="lambda repressor-like DNA-binding domains"/>
    <property type="match status" value="1"/>
</dbReference>
<sequence>MVLTKQQAIDMFGSGAALGRAVGVTKAAVWQWADPLDQRQTDMVVGAAMRLGKALPEGFNYAPTPTTTAVAA</sequence>
<dbReference type="RefSeq" id="WP_046154422.1">
    <property type="nucleotide sequence ID" value="NZ_CADFGU010000001.1"/>
</dbReference>
<protein>
    <recommendedName>
        <fullName evidence="3">Cro/Cl family transcriptional regulator</fullName>
    </recommendedName>
</protein>
<keyword evidence="2" id="KW-1185">Reference proteome</keyword>
<dbReference type="Proteomes" id="UP000033618">
    <property type="component" value="Unassembled WGS sequence"/>
</dbReference>
<dbReference type="GO" id="GO:0003677">
    <property type="term" value="F:DNA binding"/>
    <property type="evidence" value="ECO:0007669"/>
    <property type="project" value="InterPro"/>
</dbReference>
<gene>
    <name evidence="1" type="ORF">WM40_25540</name>
</gene>
<organism evidence="1 2">
    <name type="scientific">Robbsia andropogonis</name>
    <dbReference type="NCBI Taxonomy" id="28092"/>
    <lineage>
        <taxon>Bacteria</taxon>
        <taxon>Pseudomonadati</taxon>
        <taxon>Pseudomonadota</taxon>
        <taxon>Betaproteobacteria</taxon>
        <taxon>Burkholderiales</taxon>
        <taxon>Burkholderiaceae</taxon>
        <taxon>Robbsia</taxon>
    </lineage>
</organism>
<evidence type="ECO:0000313" key="1">
    <source>
        <dbReference type="EMBL" id="KKB61049.1"/>
    </source>
</evidence>
<dbReference type="EMBL" id="LAQU01000082">
    <property type="protein sequence ID" value="KKB61049.1"/>
    <property type="molecule type" value="Genomic_DNA"/>
</dbReference>
<dbReference type="OrthoDB" id="9033129at2"/>
<name>A0A0F5JTV7_9BURK</name>
<reference evidence="1 2" key="1">
    <citation type="submission" date="2015-03" db="EMBL/GenBank/DDBJ databases">
        <title>Draft Genome Sequence of Burkholderia andropogonis type strain ICMP2807, isolated from Sorghum bicolor.</title>
        <authorList>
            <person name="Lopes-Santos L."/>
            <person name="Castro D.B."/>
            <person name="Ottoboni L.M."/>
            <person name="Park D."/>
            <person name="Weirc B.S."/>
            <person name="Destefano S.A."/>
        </authorList>
    </citation>
    <scope>NUCLEOTIDE SEQUENCE [LARGE SCALE GENOMIC DNA]</scope>
    <source>
        <strain evidence="1 2">ICMP2807</strain>
    </source>
</reference>
<dbReference type="Pfam" id="PF14549">
    <property type="entry name" value="P22_Cro"/>
    <property type="match status" value="1"/>
</dbReference>
<dbReference type="InterPro" id="IPR010982">
    <property type="entry name" value="Lambda_DNA-bd_dom_sf"/>
</dbReference>
<dbReference type="PATRIC" id="fig|28092.6.peg.6020"/>
<dbReference type="AlphaFoldDB" id="A0A0F5JTV7"/>
<dbReference type="SUPFAM" id="SSF47413">
    <property type="entry name" value="lambda repressor-like DNA-binding domains"/>
    <property type="match status" value="1"/>
</dbReference>
<evidence type="ECO:0000313" key="2">
    <source>
        <dbReference type="Proteomes" id="UP000033618"/>
    </source>
</evidence>
<dbReference type="STRING" id="28092.WM40_25540"/>
<comment type="caution">
    <text evidence="1">The sequence shown here is derived from an EMBL/GenBank/DDBJ whole genome shotgun (WGS) entry which is preliminary data.</text>
</comment>
<evidence type="ECO:0008006" key="3">
    <source>
        <dbReference type="Google" id="ProtNLM"/>
    </source>
</evidence>